<dbReference type="Proteomes" id="UP001165343">
    <property type="component" value="Unassembled WGS sequence"/>
</dbReference>
<organism evidence="1 2">
    <name type="scientific">Sphingomonas anseongensis</name>
    <dbReference type="NCBI Taxonomy" id="2908207"/>
    <lineage>
        <taxon>Bacteria</taxon>
        <taxon>Pseudomonadati</taxon>
        <taxon>Pseudomonadota</taxon>
        <taxon>Alphaproteobacteria</taxon>
        <taxon>Sphingomonadales</taxon>
        <taxon>Sphingomonadaceae</taxon>
        <taxon>Sphingomonas</taxon>
    </lineage>
</organism>
<reference evidence="1" key="1">
    <citation type="submission" date="2022-05" db="EMBL/GenBank/DDBJ databases">
        <authorList>
            <person name="Jo J.-H."/>
            <person name="Im W.-T."/>
        </authorList>
    </citation>
    <scope>NUCLEOTIDE SEQUENCE</scope>
    <source>
        <strain evidence="1">RG327</strain>
    </source>
</reference>
<accession>A0ABT0RFH0</accession>
<dbReference type="RefSeq" id="WP_249867924.1">
    <property type="nucleotide sequence ID" value="NZ_JAMGBC010000001.1"/>
</dbReference>
<gene>
    <name evidence="1" type="ORF">LZ519_06680</name>
</gene>
<keyword evidence="2" id="KW-1185">Reference proteome</keyword>
<protein>
    <submittedName>
        <fullName evidence="1">Uncharacterized protein</fullName>
    </submittedName>
</protein>
<evidence type="ECO:0000313" key="2">
    <source>
        <dbReference type="Proteomes" id="UP001165343"/>
    </source>
</evidence>
<dbReference type="EMBL" id="JAMGBC010000001">
    <property type="protein sequence ID" value="MCL6679001.1"/>
    <property type="molecule type" value="Genomic_DNA"/>
</dbReference>
<evidence type="ECO:0000313" key="1">
    <source>
        <dbReference type="EMBL" id="MCL6679001.1"/>
    </source>
</evidence>
<sequence>MRFGCDGPSQEEAGSLGWSLSEESRALKVRATPTLSAADAPVKAIAGQAFEAVEGFWIREPWLLTAACPQAGTEPEKRSQQDQGAAGVPQTVGIAQFFAARGARTVRRSGRAYEATTKLDEGDQPSGGFDLVLRGRLVALPNGRVIACRVAESGRPSCVISVEFSKVSIERADTHEQLAQWGPS</sequence>
<comment type="caution">
    <text evidence="1">The sequence shown here is derived from an EMBL/GenBank/DDBJ whole genome shotgun (WGS) entry which is preliminary data.</text>
</comment>
<proteinExistence type="predicted"/>
<name>A0ABT0RFH0_9SPHN</name>